<organism evidence="1 2">
    <name type="scientific">Geosporobacter ferrireducens</name>
    <dbReference type="NCBI Taxonomy" id="1424294"/>
    <lineage>
        <taxon>Bacteria</taxon>
        <taxon>Bacillati</taxon>
        <taxon>Bacillota</taxon>
        <taxon>Clostridia</taxon>
        <taxon>Peptostreptococcales</taxon>
        <taxon>Thermotaleaceae</taxon>
        <taxon>Geosporobacter</taxon>
    </lineage>
</organism>
<keyword evidence="2" id="KW-1185">Reference proteome</keyword>
<evidence type="ECO:0000313" key="1">
    <source>
        <dbReference type="EMBL" id="AOT71113.1"/>
    </source>
</evidence>
<dbReference type="STRING" id="1424294.Gferi_17090"/>
<dbReference type="AlphaFoldDB" id="A0A1D8GJN1"/>
<sequence>MKVSFIFQMGPLIKKEHIREMYLSEDELYGLFNCSKVEYPIRVGDSVRLTKAVVEESVFSLKEDEPVLQVLLKEIDY</sequence>
<accession>A0A1D8GJN1</accession>
<dbReference type="OrthoDB" id="9844595at2"/>
<dbReference type="Proteomes" id="UP000095743">
    <property type="component" value="Chromosome"/>
</dbReference>
<reference evidence="1 2" key="1">
    <citation type="submission" date="2016-09" db="EMBL/GenBank/DDBJ databases">
        <title>Genomic analysis reveals versatility of anaerobic energy metabolism of Geosporobacter ferrireducens IRF9 of phylum Firmicutes.</title>
        <authorList>
            <person name="Kim S.-J."/>
        </authorList>
    </citation>
    <scope>NUCLEOTIDE SEQUENCE [LARGE SCALE GENOMIC DNA]</scope>
    <source>
        <strain evidence="1 2">IRF9</strain>
    </source>
</reference>
<proteinExistence type="predicted"/>
<evidence type="ECO:0000313" key="2">
    <source>
        <dbReference type="Proteomes" id="UP000095743"/>
    </source>
</evidence>
<dbReference type="RefSeq" id="WP_069978598.1">
    <property type="nucleotide sequence ID" value="NZ_CP017269.1"/>
</dbReference>
<name>A0A1D8GJN1_9FIRM</name>
<dbReference type="KEGG" id="gfe:Gferi_17090"/>
<protein>
    <submittedName>
        <fullName evidence="1">Uncharacterized protein</fullName>
    </submittedName>
</protein>
<dbReference type="EMBL" id="CP017269">
    <property type="protein sequence ID" value="AOT71113.1"/>
    <property type="molecule type" value="Genomic_DNA"/>
</dbReference>
<gene>
    <name evidence="1" type="ORF">Gferi_17090</name>
</gene>